<evidence type="ECO:0000313" key="5">
    <source>
        <dbReference type="Proteomes" id="UP001430290"/>
    </source>
</evidence>
<proteinExistence type="predicted"/>
<evidence type="ECO:0000256" key="1">
    <source>
        <dbReference type="SAM" id="MobiDB-lite"/>
    </source>
</evidence>
<dbReference type="RefSeq" id="WP_223626129.1">
    <property type="nucleotide sequence ID" value="NZ_JAIQDJ010000001.1"/>
</dbReference>
<dbReference type="SMART" id="SM00867">
    <property type="entry name" value="YceI"/>
    <property type="match status" value="1"/>
</dbReference>
<feature type="domain" description="Lipid/polyisoprenoid-binding YceI-like" evidence="3">
    <location>
        <begin position="30"/>
        <end position="195"/>
    </location>
</feature>
<evidence type="ECO:0000313" key="4">
    <source>
        <dbReference type="EMBL" id="MBZ4185049.1"/>
    </source>
</evidence>
<dbReference type="SUPFAM" id="SSF101874">
    <property type="entry name" value="YceI-like"/>
    <property type="match status" value="1"/>
</dbReference>
<feature type="signal peptide" evidence="2">
    <location>
        <begin position="1"/>
        <end position="25"/>
    </location>
</feature>
<dbReference type="EMBL" id="JAIQDJ010000001">
    <property type="protein sequence ID" value="MBZ4185049.1"/>
    <property type="molecule type" value="Genomic_DNA"/>
</dbReference>
<dbReference type="InterPro" id="IPR007372">
    <property type="entry name" value="Lipid/polyisoprenoid-bd_YceI"/>
</dbReference>
<evidence type="ECO:0000256" key="2">
    <source>
        <dbReference type="SAM" id="SignalP"/>
    </source>
</evidence>
<reference evidence="4" key="1">
    <citation type="submission" date="2021-09" db="EMBL/GenBank/DDBJ databases">
        <authorList>
            <person name="Wu T."/>
            <person name="Guo S.Z."/>
        </authorList>
    </citation>
    <scope>NUCLEOTIDE SEQUENCE</scope>
    <source>
        <strain evidence="4">RSS-23</strain>
    </source>
</reference>
<dbReference type="Proteomes" id="UP001430290">
    <property type="component" value="Unassembled WGS sequence"/>
</dbReference>
<name>A0ABS7TB28_9GAMM</name>
<dbReference type="PANTHER" id="PTHR34406:SF1">
    <property type="entry name" value="PROTEIN YCEI"/>
    <property type="match status" value="1"/>
</dbReference>
<accession>A0ABS7TB28</accession>
<comment type="caution">
    <text evidence="4">The sequence shown here is derived from an EMBL/GenBank/DDBJ whole genome shotgun (WGS) entry which is preliminary data.</text>
</comment>
<organism evidence="4 5">
    <name type="scientific">Thermomonas beijingensis</name>
    <dbReference type="NCBI Taxonomy" id="2872701"/>
    <lineage>
        <taxon>Bacteria</taxon>
        <taxon>Pseudomonadati</taxon>
        <taxon>Pseudomonadota</taxon>
        <taxon>Gammaproteobacteria</taxon>
        <taxon>Lysobacterales</taxon>
        <taxon>Lysobacteraceae</taxon>
        <taxon>Thermomonas</taxon>
    </lineage>
</organism>
<evidence type="ECO:0000259" key="3">
    <source>
        <dbReference type="SMART" id="SM00867"/>
    </source>
</evidence>
<dbReference type="Gene3D" id="2.40.128.110">
    <property type="entry name" value="Lipid/polyisoprenoid-binding, YceI-like"/>
    <property type="match status" value="1"/>
</dbReference>
<sequence>MSCRLPPHLLFAMPLLLACSLPSLAAGPARYAFDPVHTRVMFGVDHAGFSQAIGTVSGAQGQLYFDADSWQGTRMEVVVPMQRLDMGDAGWTTSVLAPHFLDTAHYPQARWVVDQLTRTDDSHGTACGALTLHGVTRPLCMALTLNRAARHPMPPFRQTLGFSASTTLKRSDFGMTHWQALVGDNVELRIEAELYRQRGETAPPAALEPVPDNPPNAPARPAQPSTENP</sequence>
<feature type="region of interest" description="Disordered" evidence="1">
    <location>
        <begin position="197"/>
        <end position="229"/>
    </location>
</feature>
<dbReference type="InterPro" id="IPR036761">
    <property type="entry name" value="TTHA0802/YceI-like_sf"/>
</dbReference>
<protein>
    <submittedName>
        <fullName evidence="4">YceI family protein</fullName>
    </submittedName>
</protein>
<feature type="compositionally biased region" description="Low complexity" evidence="1">
    <location>
        <begin position="219"/>
        <end position="229"/>
    </location>
</feature>
<dbReference type="PROSITE" id="PS51257">
    <property type="entry name" value="PROKAR_LIPOPROTEIN"/>
    <property type="match status" value="1"/>
</dbReference>
<keyword evidence="5" id="KW-1185">Reference proteome</keyword>
<keyword evidence="2" id="KW-0732">Signal</keyword>
<feature type="chain" id="PRO_5045562139" evidence="2">
    <location>
        <begin position="26"/>
        <end position="229"/>
    </location>
</feature>
<dbReference type="PANTHER" id="PTHR34406">
    <property type="entry name" value="PROTEIN YCEI"/>
    <property type="match status" value="1"/>
</dbReference>
<dbReference type="Pfam" id="PF04264">
    <property type="entry name" value="YceI"/>
    <property type="match status" value="1"/>
</dbReference>
<gene>
    <name evidence="4" type="ORF">K7B09_01750</name>
</gene>